<evidence type="ECO:0000256" key="7">
    <source>
        <dbReference type="ARBA" id="ARBA00022989"/>
    </source>
</evidence>
<dbReference type="RefSeq" id="WP_237090721.1">
    <property type="nucleotide sequence ID" value="NZ_CP116766.1"/>
</dbReference>
<feature type="transmembrane region" description="Helical" evidence="9">
    <location>
        <begin position="40"/>
        <end position="63"/>
    </location>
</feature>
<gene>
    <name evidence="10" type="ORF">PJU73_07975</name>
</gene>
<accession>A0ABY7RI41</accession>
<proteinExistence type="inferred from homology"/>
<evidence type="ECO:0000256" key="8">
    <source>
        <dbReference type="ARBA" id="ARBA00023136"/>
    </source>
</evidence>
<evidence type="ECO:0000256" key="9">
    <source>
        <dbReference type="SAM" id="Phobius"/>
    </source>
</evidence>
<evidence type="ECO:0000256" key="5">
    <source>
        <dbReference type="ARBA" id="ARBA00022692"/>
    </source>
</evidence>
<reference evidence="10 11" key="1">
    <citation type="submission" date="2023-01" db="EMBL/GenBank/DDBJ databases">
        <authorList>
            <person name="Yang C."/>
        </authorList>
    </citation>
    <scope>NUCLEOTIDE SEQUENCE [LARGE SCALE GENOMIC DNA]</scope>
    <source>
        <strain evidence="10 11">ZJ106</strain>
    </source>
</reference>
<feature type="transmembrane region" description="Helical" evidence="9">
    <location>
        <begin position="7"/>
        <end position="28"/>
    </location>
</feature>
<dbReference type="Gene3D" id="1.20.1740.10">
    <property type="entry name" value="Amino acid/polyamine transporter I"/>
    <property type="match status" value="1"/>
</dbReference>
<dbReference type="NCBIfam" id="TIGR00905">
    <property type="entry name" value="2A0302"/>
    <property type="match status" value="1"/>
</dbReference>
<dbReference type="PANTHER" id="PTHR42770">
    <property type="entry name" value="AMINO ACID TRANSPORTER-RELATED"/>
    <property type="match status" value="1"/>
</dbReference>
<dbReference type="PANTHER" id="PTHR42770:SF4">
    <property type="entry name" value="ARGININE_ORNITHINE ANTIPORTER-RELATED"/>
    <property type="match status" value="1"/>
</dbReference>
<sequence>MSSQAKIGLTALTTLVISSMIGSGIFSLPQNMAEVAGSQALLIGWLITGIGIIFLGISFACLAKLRPDLDGGIYTYAREGFGGLMGFFSAWGYWLCTTIGIVGYLVVAFEAVGTFTDTPDAVLFGKGNTFAAFVGESAVAWLIYWLVARGIKEAAGVNLVATFVKVFPLMVFIGLAAYFFRSDIFMADWSGATLATPEQPDVGIMSQVKNTMLITLWVFTGIEGAAVLSKYARRREDVGRATVLGVVLVLLMYVAITVLAQGILPRADIAAMANPSMAGVLAYMVGGWGKVLISVCLIVSVLSSYLSWTLYATEIPHLGAKNGAFPKSFIRLNANGVPHGSLLFTTLTVQLCLFLVWQTGNSYSTLLMVSTSMILIPYLLIGAYLLKLALAGNLSAKYKFIGAAATLYALWIVYAAGTEYLLFSVLLYLPGALLYLHSQHRFHGRLKLQGFEKIILLILAVLAVPAFYQLYG</sequence>
<feature type="transmembrane region" description="Helical" evidence="9">
    <location>
        <begin position="332"/>
        <end position="357"/>
    </location>
</feature>
<keyword evidence="6" id="KW-0029">Amino-acid transport</keyword>
<dbReference type="InterPro" id="IPR002293">
    <property type="entry name" value="AA/rel_permease1"/>
</dbReference>
<feature type="transmembrane region" description="Helical" evidence="9">
    <location>
        <begin position="211"/>
        <end position="229"/>
    </location>
</feature>
<feature type="transmembrane region" description="Helical" evidence="9">
    <location>
        <begin position="363"/>
        <end position="386"/>
    </location>
</feature>
<keyword evidence="4" id="KW-1003">Cell membrane</keyword>
<organism evidence="10 11">
    <name type="scientific">Neisseria lisongii</name>
    <dbReference type="NCBI Taxonomy" id="2912188"/>
    <lineage>
        <taxon>Bacteria</taxon>
        <taxon>Pseudomonadati</taxon>
        <taxon>Pseudomonadota</taxon>
        <taxon>Betaproteobacteria</taxon>
        <taxon>Neisseriales</taxon>
        <taxon>Neisseriaceae</taxon>
        <taxon>Neisseria</taxon>
    </lineage>
</organism>
<feature type="transmembrane region" description="Helical" evidence="9">
    <location>
        <begin position="450"/>
        <end position="471"/>
    </location>
</feature>
<evidence type="ECO:0000313" key="10">
    <source>
        <dbReference type="EMBL" id="WCL71265.1"/>
    </source>
</evidence>
<dbReference type="Pfam" id="PF13520">
    <property type="entry name" value="AA_permease_2"/>
    <property type="match status" value="1"/>
</dbReference>
<dbReference type="InterPro" id="IPR050367">
    <property type="entry name" value="APC_superfamily"/>
</dbReference>
<evidence type="ECO:0000313" key="11">
    <source>
        <dbReference type="Proteomes" id="UP001221268"/>
    </source>
</evidence>
<keyword evidence="3" id="KW-0813">Transport</keyword>
<evidence type="ECO:0000256" key="6">
    <source>
        <dbReference type="ARBA" id="ARBA00022970"/>
    </source>
</evidence>
<keyword evidence="11" id="KW-1185">Reference proteome</keyword>
<keyword evidence="5 9" id="KW-0812">Transmembrane</keyword>
<feature type="transmembrane region" description="Helical" evidence="9">
    <location>
        <begin position="241"/>
        <end position="264"/>
    </location>
</feature>
<dbReference type="Proteomes" id="UP001221268">
    <property type="component" value="Chromosome"/>
</dbReference>
<keyword evidence="7 9" id="KW-1133">Transmembrane helix</keyword>
<evidence type="ECO:0000256" key="2">
    <source>
        <dbReference type="ARBA" id="ARBA00008220"/>
    </source>
</evidence>
<comment type="similarity">
    <text evidence="2">Belongs to the amino acid-polyamine-organocation (APC) superfamily. Basic amino acid/polyamine antiporter (APA) (TC 2.A.3.2) family.</text>
</comment>
<dbReference type="EMBL" id="CP116766">
    <property type="protein sequence ID" value="WCL71265.1"/>
    <property type="molecule type" value="Genomic_DNA"/>
</dbReference>
<protein>
    <submittedName>
        <fullName evidence="10">Basic amino acid/polyamine antiporter</fullName>
    </submittedName>
</protein>
<comment type="subcellular location">
    <subcellularLocation>
        <location evidence="1">Cell membrane</location>
        <topology evidence="1">Multi-pass membrane protein</topology>
    </subcellularLocation>
</comment>
<feature type="transmembrane region" description="Helical" evidence="9">
    <location>
        <begin position="159"/>
        <end position="180"/>
    </location>
</feature>
<name>A0ABY7RI41_9NEIS</name>
<feature type="transmembrane region" description="Helical" evidence="9">
    <location>
        <begin position="84"/>
        <end position="109"/>
    </location>
</feature>
<evidence type="ECO:0000256" key="1">
    <source>
        <dbReference type="ARBA" id="ARBA00004651"/>
    </source>
</evidence>
<dbReference type="InterPro" id="IPR004754">
    <property type="entry name" value="Amino_acid_antiprt"/>
</dbReference>
<evidence type="ECO:0000256" key="4">
    <source>
        <dbReference type="ARBA" id="ARBA00022475"/>
    </source>
</evidence>
<feature type="transmembrane region" description="Helical" evidence="9">
    <location>
        <begin position="129"/>
        <end position="147"/>
    </location>
</feature>
<keyword evidence="8 9" id="KW-0472">Membrane</keyword>
<evidence type="ECO:0000256" key="3">
    <source>
        <dbReference type="ARBA" id="ARBA00022448"/>
    </source>
</evidence>
<dbReference type="PIRSF" id="PIRSF006060">
    <property type="entry name" value="AA_transporter"/>
    <property type="match status" value="1"/>
</dbReference>